<protein>
    <recommendedName>
        <fullName evidence="4">Methyltransferase</fullName>
        <ecNumber evidence="4">2.1.1.-</ecNumber>
    </recommendedName>
</protein>
<evidence type="ECO:0000256" key="4">
    <source>
        <dbReference type="PIRNR" id="PIRNR037567"/>
    </source>
</evidence>
<sequence>MSERKGRRGGGGRSGKRAARQISQTKQAAYIERNIPYFEVLEESGLAQIEYNADTVLEEIGIEFRDDPEALQILKDAGADVQGELVRFPRGMCRSIIQASAPKEFTQHARNPENSTIIGGKRTVLVPAYGSPFVRDLDGGRRYATIEDFRNFVKLAYMSPGLHHSGGTICEPVDLPVNKRHFDMIYSHIKYSDKPFMGSVTAPERAQDTVDMCKIVFGDEFVDNNAVTASLINANSPMTFDDTMLGAAKVYARHNQATVVSPFILAGAMSPVTVAGTATQILAEALAGMAFVQLVNPGAPVVFGTFAAAVSMQTGAPTFGTPEPSLILYTAAALARRLGVPFRSGGGLNASKIPDAQAAYESANTLQTAALAGVNFMLHTAGWLEGGLVMSYEKFILDADQANMMPILLKGVDMSENGQAMDAMRETGPGNHFLGATHTQANFETAFYRSTIADNNSFEQWQEDGELDATQRANKIYKQMLADYEAPALDPAIDEALVEYMATRKASFPDKDY</sequence>
<feature type="compositionally biased region" description="Basic residues" evidence="5">
    <location>
        <begin position="1"/>
        <end position="19"/>
    </location>
</feature>
<reference evidence="6 7" key="1">
    <citation type="submission" date="2018-05" db="EMBL/GenBank/DDBJ databases">
        <title>Leucothrix arctica sp. nov., isolated from Arctic seawater.</title>
        <authorList>
            <person name="Choi A."/>
            <person name="Baek K."/>
        </authorList>
    </citation>
    <scope>NUCLEOTIDE SEQUENCE [LARGE SCALE GENOMIC DNA]</scope>
    <source>
        <strain evidence="6 7">JCM 18388</strain>
    </source>
</reference>
<dbReference type="PIRSF" id="PIRSF037567">
    <property type="entry name" value="MTTB_MeTrfase"/>
    <property type="match status" value="1"/>
</dbReference>
<evidence type="ECO:0000256" key="1">
    <source>
        <dbReference type="ARBA" id="ARBA00007137"/>
    </source>
</evidence>
<dbReference type="RefSeq" id="WP_109836199.1">
    <property type="nucleotide sequence ID" value="NZ_QGKM01000005.1"/>
</dbReference>
<keyword evidence="2 6" id="KW-0489">Methyltransferase</keyword>
<dbReference type="EC" id="2.1.1.-" evidence="4"/>
<evidence type="ECO:0000313" key="7">
    <source>
        <dbReference type="Proteomes" id="UP000245539"/>
    </source>
</evidence>
<organism evidence="6 7">
    <name type="scientific">Leucothrix pacifica</name>
    <dbReference type="NCBI Taxonomy" id="1247513"/>
    <lineage>
        <taxon>Bacteria</taxon>
        <taxon>Pseudomonadati</taxon>
        <taxon>Pseudomonadota</taxon>
        <taxon>Gammaproteobacteria</taxon>
        <taxon>Thiotrichales</taxon>
        <taxon>Thiotrichaceae</taxon>
        <taxon>Leucothrix</taxon>
    </lineage>
</organism>
<dbReference type="Pfam" id="PF06253">
    <property type="entry name" value="MTTB"/>
    <property type="match status" value="1"/>
</dbReference>
<comment type="similarity">
    <text evidence="1 4">Belongs to the trimethylamine methyltransferase family.</text>
</comment>
<evidence type="ECO:0000256" key="5">
    <source>
        <dbReference type="SAM" id="MobiDB-lite"/>
    </source>
</evidence>
<dbReference type="GO" id="GO:0008168">
    <property type="term" value="F:methyltransferase activity"/>
    <property type="evidence" value="ECO:0007669"/>
    <property type="project" value="UniProtKB-KW"/>
</dbReference>
<keyword evidence="3 4" id="KW-0808">Transferase</keyword>
<dbReference type="InterPro" id="IPR038601">
    <property type="entry name" value="MttB-like_sf"/>
</dbReference>
<feature type="region of interest" description="Disordered" evidence="5">
    <location>
        <begin position="1"/>
        <end position="23"/>
    </location>
</feature>
<dbReference type="Gene3D" id="3.20.20.480">
    <property type="entry name" value="Trimethylamine methyltransferase-like"/>
    <property type="match status" value="1"/>
</dbReference>
<dbReference type="EMBL" id="QGKM01000005">
    <property type="protein sequence ID" value="PWR00144.1"/>
    <property type="molecule type" value="Genomic_DNA"/>
</dbReference>
<proteinExistence type="inferred from homology"/>
<evidence type="ECO:0000313" key="6">
    <source>
        <dbReference type="EMBL" id="PWR00144.1"/>
    </source>
</evidence>
<dbReference type="GO" id="GO:0015948">
    <property type="term" value="P:methanogenesis"/>
    <property type="evidence" value="ECO:0007669"/>
    <property type="project" value="UniProtKB-UniRule"/>
</dbReference>
<dbReference type="InterPro" id="IPR010426">
    <property type="entry name" value="MTTB_MeTrfase"/>
</dbReference>
<name>A0A317CRH9_9GAMM</name>
<dbReference type="AlphaFoldDB" id="A0A317CRH9"/>
<gene>
    <name evidence="6" type="ORF">DKW60_03115</name>
</gene>
<dbReference type="OrthoDB" id="5713681at2"/>
<comment type="caution">
    <text evidence="6">The sequence shown here is derived from an EMBL/GenBank/DDBJ whole genome shotgun (WGS) entry which is preliminary data.</text>
</comment>
<evidence type="ECO:0000256" key="3">
    <source>
        <dbReference type="ARBA" id="ARBA00022679"/>
    </source>
</evidence>
<keyword evidence="7" id="KW-1185">Reference proteome</keyword>
<accession>A0A317CRH9</accession>
<evidence type="ECO:0000256" key="2">
    <source>
        <dbReference type="ARBA" id="ARBA00022603"/>
    </source>
</evidence>
<dbReference type="Proteomes" id="UP000245539">
    <property type="component" value="Unassembled WGS sequence"/>
</dbReference>
<dbReference type="GO" id="GO:0032259">
    <property type="term" value="P:methylation"/>
    <property type="evidence" value="ECO:0007669"/>
    <property type="project" value="UniProtKB-KW"/>
</dbReference>